<evidence type="ECO:0000256" key="1">
    <source>
        <dbReference type="SAM" id="Phobius"/>
    </source>
</evidence>
<feature type="transmembrane region" description="Helical" evidence="1">
    <location>
        <begin position="7"/>
        <end position="25"/>
    </location>
</feature>
<keyword evidence="1" id="KW-1133">Transmembrane helix</keyword>
<evidence type="ECO:0000313" key="3">
    <source>
        <dbReference type="Proteomes" id="UP000069697"/>
    </source>
</evidence>
<organism evidence="2 3">
    <name type="scientific">Paenibacillus amylolyticus</name>
    <dbReference type="NCBI Taxonomy" id="1451"/>
    <lineage>
        <taxon>Bacteria</taxon>
        <taxon>Bacillati</taxon>
        <taxon>Bacillota</taxon>
        <taxon>Bacilli</taxon>
        <taxon>Bacillales</taxon>
        <taxon>Paenibacillaceae</taxon>
        <taxon>Paenibacillus</taxon>
    </lineage>
</organism>
<dbReference type="RefSeq" id="WP_062835063.1">
    <property type="nucleotide sequence ID" value="NZ_BCNV01000001.1"/>
</dbReference>
<reference evidence="3" key="2">
    <citation type="submission" date="2016-01" db="EMBL/GenBank/DDBJ databases">
        <title>Draft Genome Sequence of Paenibacillus amylolyticus Heshi-A3 that Was Isolated from Fermented Rice Bran with Aging Salted Mackerel, Which Was Named Heshiko as Traditional Fermented Seafood in Japan.</title>
        <authorList>
            <person name="Akuzawa S."/>
            <person name="Nakagawa J."/>
            <person name="Kanekatsu T."/>
            <person name="Kubota E."/>
            <person name="Ohtake R."/>
            <person name="Suzuki T."/>
            <person name="Kanesaki Y."/>
        </authorList>
    </citation>
    <scope>NUCLEOTIDE SEQUENCE [LARGE SCALE GENOMIC DNA]</scope>
    <source>
        <strain evidence="3">Heshi-A3</strain>
    </source>
</reference>
<comment type="caution">
    <text evidence="2">The sequence shown here is derived from an EMBL/GenBank/DDBJ whole genome shotgun (WGS) entry which is preliminary data.</text>
</comment>
<proteinExistence type="predicted"/>
<feature type="transmembrane region" description="Helical" evidence="1">
    <location>
        <begin position="31"/>
        <end position="50"/>
    </location>
</feature>
<dbReference type="Proteomes" id="UP000069697">
    <property type="component" value="Unassembled WGS sequence"/>
</dbReference>
<accession>A0A124DXY7</accession>
<reference evidence="2 3" key="1">
    <citation type="journal article" date="2016" name="Genome Announc.">
        <title>Draft Genome Sequence of Paenibacillus amylolyticus Heshi-A3, Isolated from Fermented Rice Bran in a Japanese Fermented Seafood Dish.</title>
        <authorList>
            <person name="Akuzawa S."/>
            <person name="Nagaoka J."/>
            <person name="Kanekatsu M."/>
            <person name="Kubota E."/>
            <person name="Ohtake R."/>
            <person name="Suzuki T."/>
            <person name="Kanesaki Y."/>
        </authorList>
    </citation>
    <scope>NUCLEOTIDE SEQUENCE [LARGE SCALE GENOMIC DNA]</scope>
    <source>
        <strain evidence="2 3">Heshi-A3</strain>
    </source>
</reference>
<sequence>MKKKIGIIFIIISCISIMFSLFELSEGTDVAIINAFVLFVSGIVLLVIGIKMCGRPKFHPKADQHYDDDSSSNVQYDGGNYHEEYEEVEESQEPLSLICSGCGARVKVYPTSSADCEYCGTTMRIS</sequence>
<dbReference type="EMBL" id="BCNV01000001">
    <property type="protein sequence ID" value="GAS82533.1"/>
    <property type="molecule type" value="Genomic_DNA"/>
</dbReference>
<protein>
    <submittedName>
        <fullName evidence="2">Uncharacterized protein</fullName>
    </submittedName>
</protein>
<gene>
    <name evidence="2" type="ORF">PAHA3_2607</name>
</gene>
<dbReference type="AlphaFoldDB" id="A0A124DXY7"/>
<keyword evidence="1" id="KW-0472">Membrane</keyword>
<keyword evidence="1" id="KW-0812">Transmembrane</keyword>
<evidence type="ECO:0000313" key="2">
    <source>
        <dbReference type="EMBL" id="GAS82533.1"/>
    </source>
</evidence>
<name>A0A124DXY7_PAEAM</name>